<evidence type="ECO:0000256" key="1">
    <source>
        <dbReference type="ARBA" id="ARBA00022679"/>
    </source>
</evidence>
<evidence type="ECO:0000256" key="2">
    <source>
        <dbReference type="ARBA" id="ARBA00022695"/>
    </source>
</evidence>
<dbReference type="InterPro" id="IPR006116">
    <property type="entry name" value="NT_2-5OAS_ClassI-CCAase"/>
</dbReference>
<evidence type="ECO:0000313" key="13">
    <source>
        <dbReference type="Proteomes" id="UP000515277"/>
    </source>
</evidence>
<reference evidence="13" key="1">
    <citation type="journal article" date="2020" name="Microbiol. Resour. Announc.">
        <title>Complete genome sequences of four natural Pseudomonas isolates that catabolize a wide range of aromatic compounds relevant to lignin valorization.</title>
        <authorList>
            <person name="Hatmaker E.A."/>
            <person name="Presley G."/>
            <person name="Cannon O."/>
            <person name="Guss A.M."/>
            <person name="Elkins J.G."/>
        </authorList>
    </citation>
    <scope>NUCLEOTIDE SEQUENCE [LARGE SCALE GENOMIC DNA]</scope>
    <source>
        <strain evidence="13">H1F5C</strain>
    </source>
</reference>
<keyword evidence="1 12" id="KW-0808">Transferase</keyword>
<evidence type="ECO:0000256" key="5">
    <source>
        <dbReference type="ARBA" id="ARBA00022840"/>
    </source>
</evidence>
<dbReference type="GO" id="GO:0005524">
    <property type="term" value="F:ATP binding"/>
    <property type="evidence" value="ECO:0007669"/>
    <property type="project" value="UniProtKB-KW"/>
</dbReference>
<dbReference type="GO" id="GO:0046872">
    <property type="term" value="F:metal ion binding"/>
    <property type="evidence" value="ECO:0007669"/>
    <property type="project" value="UniProtKB-KW"/>
</dbReference>
<evidence type="ECO:0000256" key="10">
    <source>
        <dbReference type="ARBA" id="ARBA00048304"/>
    </source>
</evidence>
<dbReference type="EMBL" id="CP060201">
    <property type="protein sequence ID" value="QNH80763.1"/>
    <property type="molecule type" value="Genomic_DNA"/>
</dbReference>
<dbReference type="Proteomes" id="UP000515277">
    <property type="component" value="Chromosome"/>
</dbReference>
<dbReference type="GO" id="GO:0051607">
    <property type="term" value="P:defense response to virus"/>
    <property type="evidence" value="ECO:0007669"/>
    <property type="project" value="UniProtKB-KW"/>
</dbReference>
<evidence type="ECO:0000256" key="4">
    <source>
        <dbReference type="ARBA" id="ARBA00022741"/>
    </source>
</evidence>
<keyword evidence="7" id="KW-0546">Nucleotide metabolism</keyword>
<keyword evidence="2" id="KW-0548">Nucleotidyltransferase</keyword>
<keyword evidence="3" id="KW-0479">Metal-binding</keyword>
<keyword evidence="5" id="KW-0067">ATP-binding</keyword>
<proteinExistence type="predicted"/>
<sequence length="394" mass="43991">MNLENEERSLLAAVEVLELPPGAYEKAKARYVSLGDWLGREESTLAENDPHIFVQGSFGLGTAIRPLLEGEGEGYDLDLSCKLRTGVSRGSHSQAQLKEMVRLELEGYREAKRIQEALEEKHRCWRLYYQDELSFHLDIVPGVPLDDTRKHQLFVAMESFGIDKVVASDVADLAVYITDDRAPSYRAISDDWLLSNPDGYCKWFESKSSNPLSLVMAMEDLRVDEVPFYARKTHLQRTVQLLKRHRDVMYQDNPDSKPISVIITTLAAQDYVGSATLREALTCCLGTLSAFVESDANVVVNPVNPEENFADRWATPEGKELELKENFHKWVRQAVRDFKQISDLEGARLAGHLSDVLEVKIPASQIGAPGVAVAAAAPRQIHIAQAASPWSGRG</sequence>
<evidence type="ECO:0000256" key="8">
    <source>
        <dbReference type="ARBA" id="ARBA00023118"/>
    </source>
</evidence>
<gene>
    <name evidence="12" type="ORF">GGI48_26615</name>
</gene>
<organism evidence="12 13">
    <name type="scientific">Pseudomonas protegens</name>
    <dbReference type="NCBI Taxonomy" id="380021"/>
    <lineage>
        <taxon>Bacteria</taxon>
        <taxon>Pseudomonadati</taxon>
        <taxon>Pseudomonadota</taxon>
        <taxon>Gammaproteobacteria</taxon>
        <taxon>Pseudomonadales</taxon>
        <taxon>Pseudomonadaceae</taxon>
        <taxon>Pseudomonas</taxon>
    </lineage>
</organism>
<feature type="domain" description="Cyclic GMP-AMP synthase DncV-like nucleotidyltransferase" evidence="11">
    <location>
        <begin position="50"/>
        <end position="139"/>
    </location>
</feature>
<accession>A0A7G8YV72</accession>
<keyword evidence="4" id="KW-0547">Nucleotide-binding</keyword>
<keyword evidence="8" id="KW-0051">Antiviral defense</keyword>
<evidence type="ECO:0000313" key="12">
    <source>
        <dbReference type="EMBL" id="QNH80763.1"/>
    </source>
</evidence>
<dbReference type="GO" id="GO:0016779">
    <property type="term" value="F:nucleotidyltransferase activity"/>
    <property type="evidence" value="ECO:0007669"/>
    <property type="project" value="UniProtKB-KW"/>
</dbReference>
<dbReference type="AlphaFoldDB" id="A0A7G8YV72"/>
<evidence type="ECO:0000256" key="6">
    <source>
        <dbReference type="ARBA" id="ARBA00022842"/>
    </source>
</evidence>
<evidence type="ECO:0000259" key="11">
    <source>
        <dbReference type="Pfam" id="PF21654"/>
    </source>
</evidence>
<dbReference type="CDD" id="cd05400">
    <property type="entry name" value="NT_2-5OAS_ClassI-CCAase"/>
    <property type="match status" value="1"/>
</dbReference>
<dbReference type="Pfam" id="PF21654">
    <property type="entry name" value="DncV-like_NTFase"/>
    <property type="match status" value="1"/>
</dbReference>
<name>A0A7G8YV72_9PSED</name>
<protein>
    <recommendedName>
        <fullName evidence="9">Cyclic GMP-AMP synthase</fullName>
    </recommendedName>
</protein>
<keyword evidence="6" id="KW-0460">Magnesium</keyword>
<evidence type="ECO:0000256" key="3">
    <source>
        <dbReference type="ARBA" id="ARBA00022723"/>
    </source>
</evidence>
<comment type="catalytic activity">
    <reaction evidence="10">
        <text>GTP + ATP = 3',3'-cGAMP + 2 diphosphate</text>
        <dbReference type="Rhea" id="RHEA:35647"/>
        <dbReference type="ChEBI" id="CHEBI:30616"/>
        <dbReference type="ChEBI" id="CHEBI:33019"/>
        <dbReference type="ChEBI" id="CHEBI:37565"/>
        <dbReference type="ChEBI" id="CHEBI:71501"/>
    </reaction>
    <physiologicalReaction direction="left-to-right" evidence="10">
        <dbReference type="Rhea" id="RHEA:35648"/>
    </physiologicalReaction>
</comment>
<dbReference type="InterPro" id="IPR048445">
    <property type="entry name" value="DncV-like_NTFase"/>
</dbReference>
<evidence type="ECO:0000256" key="9">
    <source>
        <dbReference type="ARBA" id="ARBA00044145"/>
    </source>
</evidence>
<evidence type="ECO:0000256" key="7">
    <source>
        <dbReference type="ARBA" id="ARBA00023080"/>
    </source>
</evidence>
<dbReference type="GO" id="GO:0009117">
    <property type="term" value="P:nucleotide metabolic process"/>
    <property type="evidence" value="ECO:0007669"/>
    <property type="project" value="UniProtKB-KW"/>
</dbReference>